<evidence type="ECO:0000259" key="8">
    <source>
        <dbReference type="PROSITE" id="PS50975"/>
    </source>
</evidence>
<keyword evidence="2 6" id="KW-0658">Purine biosynthesis</keyword>
<dbReference type="InterPro" id="IPR054350">
    <property type="entry name" value="PurT/PurK_preATP-grasp"/>
</dbReference>
<dbReference type="PANTHER" id="PTHR11609">
    <property type="entry name" value="PURINE BIOSYNTHESIS PROTEIN 6/7, PUR6/7"/>
    <property type="match status" value="1"/>
</dbReference>
<evidence type="ECO:0000256" key="6">
    <source>
        <dbReference type="HAMAP-Rule" id="MF_01928"/>
    </source>
</evidence>
<comment type="function">
    <text evidence="7">Catalyzes the ATP-dependent conversion of 5-aminoimidazole ribonucleotide (AIR) and HCO(3)- to N5-carboxyaminoimidazole ribonucleotide (N5-CAIR).</text>
</comment>
<dbReference type="SUPFAM" id="SSF56059">
    <property type="entry name" value="Glutathione synthetase ATP-binding domain-like"/>
    <property type="match status" value="1"/>
</dbReference>
<dbReference type="Pfam" id="PF02222">
    <property type="entry name" value="ATP-grasp"/>
    <property type="match status" value="1"/>
</dbReference>
<dbReference type="Pfam" id="PF17769">
    <property type="entry name" value="PurK_C"/>
    <property type="match status" value="1"/>
</dbReference>
<dbReference type="InterPro" id="IPR003135">
    <property type="entry name" value="ATP-grasp_carboxylate-amine"/>
</dbReference>
<dbReference type="EC" id="6.3.4.18" evidence="6 7"/>
<proteinExistence type="inferred from homology"/>
<feature type="binding site" evidence="6">
    <location>
        <position position="112"/>
    </location>
    <ligand>
        <name>ATP</name>
        <dbReference type="ChEBI" id="CHEBI:30616"/>
    </ligand>
</feature>
<dbReference type="GO" id="GO:0006189">
    <property type="term" value="P:'de novo' IMP biosynthetic process"/>
    <property type="evidence" value="ECO:0007669"/>
    <property type="project" value="UniProtKB-UniRule"/>
</dbReference>
<dbReference type="InterPro" id="IPR040686">
    <property type="entry name" value="PurK_C"/>
</dbReference>
<comment type="catalytic activity">
    <reaction evidence="6 7">
        <text>5-amino-1-(5-phospho-beta-D-ribosyl)imidazole + hydrogencarbonate + ATP = 5-carboxyamino-1-(5-phospho-D-ribosyl)imidazole + ADP + phosphate + 2 H(+)</text>
        <dbReference type="Rhea" id="RHEA:19317"/>
        <dbReference type="ChEBI" id="CHEBI:15378"/>
        <dbReference type="ChEBI" id="CHEBI:17544"/>
        <dbReference type="ChEBI" id="CHEBI:30616"/>
        <dbReference type="ChEBI" id="CHEBI:43474"/>
        <dbReference type="ChEBI" id="CHEBI:58730"/>
        <dbReference type="ChEBI" id="CHEBI:137981"/>
        <dbReference type="ChEBI" id="CHEBI:456216"/>
        <dbReference type="EC" id="6.3.4.18"/>
    </reaction>
</comment>
<dbReference type="InterPro" id="IPR005875">
    <property type="entry name" value="PurK"/>
</dbReference>
<keyword evidence="5" id="KW-0456">Lyase</keyword>
<dbReference type="InterPro" id="IPR011054">
    <property type="entry name" value="Rudment_hybrid_motif"/>
</dbReference>
<dbReference type="STRING" id="1008305.A4H02_05575"/>
<name>A0A1E3G3A8_9BACT</name>
<dbReference type="NCBIfam" id="NF004679">
    <property type="entry name" value="PRK06019.1-5"/>
    <property type="match status" value="1"/>
</dbReference>
<evidence type="ECO:0000313" key="10">
    <source>
        <dbReference type="Proteomes" id="UP000094570"/>
    </source>
</evidence>
<keyword evidence="4 6" id="KW-0067">ATP-binding</keyword>
<gene>
    <name evidence="6 7" type="primary">purK</name>
    <name evidence="9" type="ORF">A4H02_05575</name>
</gene>
<dbReference type="FunFam" id="3.30.470.20:FF:000037">
    <property type="entry name" value="Phosphoribosylaminoimidazole carboxylase, chloroplastic"/>
    <property type="match status" value="1"/>
</dbReference>
<evidence type="ECO:0000256" key="1">
    <source>
        <dbReference type="ARBA" id="ARBA00022741"/>
    </source>
</evidence>
<dbReference type="UniPathway" id="UPA00074">
    <property type="reaction ID" value="UER00942"/>
</dbReference>
<comment type="function">
    <text evidence="6">Catalyzes the ATP-dependent conversion of 5-aminoimidazole ribonucleotide (AIR) and HCO(3)(-) to N5-carboxyaminoimidazole ribonucleotide (N5-CAIR).</text>
</comment>
<evidence type="ECO:0000256" key="2">
    <source>
        <dbReference type="ARBA" id="ARBA00022755"/>
    </source>
</evidence>
<dbReference type="EMBL" id="LWAF01000007">
    <property type="protein sequence ID" value="ODN30323.1"/>
    <property type="molecule type" value="Genomic_DNA"/>
</dbReference>
<comment type="caution">
    <text evidence="6">Lacks conserved residue(s) required for the propagation of feature annotation.</text>
</comment>
<keyword evidence="1 6" id="KW-0547">Nucleotide-binding</keyword>
<keyword evidence="3" id="KW-0210">Decarboxylase</keyword>
<comment type="subunit">
    <text evidence="6 7">Homodimer.</text>
</comment>
<keyword evidence="10" id="KW-1185">Reference proteome</keyword>
<feature type="binding site" evidence="6">
    <location>
        <begin position="265"/>
        <end position="266"/>
    </location>
    <ligand>
        <name>ATP</name>
        <dbReference type="ChEBI" id="CHEBI:30616"/>
    </ligand>
</feature>
<comment type="caution">
    <text evidence="9">The sequence shown here is derived from an EMBL/GenBank/DDBJ whole genome shotgun (WGS) entry which is preliminary data.</text>
</comment>
<dbReference type="InterPro" id="IPR011761">
    <property type="entry name" value="ATP-grasp"/>
</dbReference>
<dbReference type="GO" id="GO:0034028">
    <property type="term" value="F:5-(carboxyamino)imidazole ribonucleotide synthase activity"/>
    <property type="evidence" value="ECO:0007669"/>
    <property type="project" value="UniProtKB-UniRule"/>
</dbReference>
<dbReference type="AlphaFoldDB" id="A0A1E3G3A8"/>
<dbReference type="SUPFAM" id="SSF52440">
    <property type="entry name" value="PreATP-grasp domain"/>
    <property type="match status" value="1"/>
</dbReference>
<keyword evidence="6 7" id="KW-0436">Ligase</keyword>
<dbReference type="NCBIfam" id="TIGR01161">
    <property type="entry name" value="purK"/>
    <property type="match status" value="1"/>
</dbReference>
<dbReference type="InterPro" id="IPR016185">
    <property type="entry name" value="PreATP-grasp_dom_sf"/>
</dbReference>
<dbReference type="Gene3D" id="3.30.1490.20">
    <property type="entry name" value="ATP-grasp fold, A domain"/>
    <property type="match status" value="1"/>
</dbReference>
<organism evidence="9 10">
    <name type="scientific">Fervidobacterium thailandense</name>
    <dbReference type="NCBI Taxonomy" id="1008305"/>
    <lineage>
        <taxon>Bacteria</taxon>
        <taxon>Thermotogati</taxon>
        <taxon>Thermotogota</taxon>
        <taxon>Thermotogae</taxon>
        <taxon>Thermotogales</taxon>
        <taxon>Fervidobacteriaceae</taxon>
        <taxon>Fervidobacterium</taxon>
    </lineage>
</organism>
<dbReference type="GO" id="GO:0005524">
    <property type="term" value="F:ATP binding"/>
    <property type="evidence" value="ECO:0007669"/>
    <property type="project" value="UniProtKB-UniRule"/>
</dbReference>
<sequence>MVERSERIKPWGVTLGIVGGGQLGKMLSQSASKLGFEVVALDPSPSCPVSSFCKELIVGSLMDEEKIFEVARKSDVVTYEIEHVNTEALKKLEDNGYPVYPQPHILELIKDKFRQRNFLRTKGFPVPDFRELDVSEIRQLRPPFVQKARYGGYDGRGVVVVKSPEDFSKLLECPSYVEEFVDIEKEISVVVVRSVRGEVAVYPVVEMVFKEGANILEMLVSPAELPEEIEMSARELAVSIVDELDGVGVFAIEMFVSKDGKLLINEIAPRVHNSGHHTIESCLTSQFEQHVRAITGLPLGSTEQILPAAMVNLLGEPGYKGKPILLGVEEVLKIPGVNVHFYGKKETRPYRKMGHVTIVGRNVDEVRRIARFVSETLKVIGDERI</sequence>
<feature type="binding site" evidence="6">
    <location>
        <position position="147"/>
    </location>
    <ligand>
        <name>ATP</name>
        <dbReference type="ChEBI" id="CHEBI:30616"/>
    </ligand>
</feature>
<dbReference type="PROSITE" id="PS50975">
    <property type="entry name" value="ATP_GRASP"/>
    <property type="match status" value="1"/>
</dbReference>
<accession>A0A1E3G3A8</accession>
<dbReference type="SUPFAM" id="SSF51246">
    <property type="entry name" value="Rudiment single hybrid motif"/>
    <property type="match status" value="1"/>
</dbReference>
<evidence type="ECO:0000256" key="7">
    <source>
        <dbReference type="RuleBase" id="RU361200"/>
    </source>
</evidence>
<evidence type="ECO:0000256" key="3">
    <source>
        <dbReference type="ARBA" id="ARBA00022793"/>
    </source>
</evidence>
<dbReference type="RefSeq" id="WP_069293191.1">
    <property type="nucleotide sequence ID" value="NZ_CP140110.1"/>
</dbReference>
<comment type="similarity">
    <text evidence="6 7">Belongs to the PurK/PurT family.</text>
</comment>
<protein>
    <recommendedName>
        <fullName evidence="6 7">N5-carboxyaminoimidazole ribonucleotide synthase</fullName>
        <shortName evidence="6 7">N5-CAIR synthase</shortName>
        <ecNumber evidence="6 7">6.3.4.18</ecNumber>
    </recommendedName>
    <alternativeName>
        <fullName evidence="6 7">5-(carboxyamino)imidazole ribonucleotide synthetase</fullName>
    </alternativeName>
</protein>
<dbReference type="GO" id="GO:0005829">
    <property type="term" value="C:cytosol"/>
    <property type="evidence" value="ECO:0007669"/>
    <property type="project" value="TreeGrafter"/>
</dbReference>
<feature type="binding site" evidence="6">
    <location>
        <position position="186"/>
    </location>
    <ligand>
        <name>ATP</name>
        <dbReference type="ChEBI" id="CHEBI:30616"/>
    </ligand>
</feature>
<dbReference type="GO" id="GO:0046872">
    <property type="term" value="F:metal ion binding"/>
    <property type="evidence" value="ECO:0007669"/>
    <property type="project" value="InterPro"/>
</dbReference>
<evidence type="ECO:0000256" key="5">
    <source>
        <dbReference type="ARBA" id="ARBA00023239"/>
    </source>
</evidence>
<dbReference type="Pfam" id="PF22660">
    <property type="entry name" value="RS_preATP-grasp-like"/>
    <property type="match status" value="1"/>
</dbReference>
<dbReference type="InterPro" id="IPR013815">
    <property type="entry name" value="ATP_grasp_subdomain_1"/>
</dbReference>
<feature type="domain" description="ATP-grasp" evidence="8">
    <location>
        <begin position="116"/>
        <end position="295"/>
    </location>
</feature>
<evidence type="ECO:0000256" key="4">
    <source>
        <dbReference type="ARBA" id="ARBA00022840"/>
    </source>
</evidence>
<feature type="binding site" evidence="6">
    <location>
        <begin position="178"/>
        <end position="181"/>
    </location>
    <ligand>
        <name>ATP</name>
        <dbReference type="ChEBI" id="CHEBI:30616"/>
    </ligand>
</feature>
<dbReference type="PANTHER" id="PTHR11609:SF5">
    <property type="entry name" value="PHOSPHORIBOSYLAMINOIMIDAZOLE CARBOXYLASE"/>
    <property type="match status" value="1"/>
</dbReference>
<dbReference type="OrthoDB" id="9804625at2"/>
<comment type="pathway">
    <text evidence="6 7">Purine metabolism; IMP biosynthesis via de novo pathway; 5-amino-1-(5-phospho-D-ribosyl)imidazole-4-carboxylate from 5-amino-1-(5-phospho-D-ribosyl)imidazole (N5-CAIR route): step 1/2.</text>
</comment>
<dbReference type="GO" id="GO:0004638">
    <property type="term" value="F:phosphoribosylaminoimidazole carboxylase activity"/>
    <property type="evidence" value="ECO:0007669"/>
    <property type="project" value="InterPro"/>
</dbReference>
<evidence type="ECO:0000313" key="9">
    <source>
        <dbReference type="EMBL" id="ODN30323.1"/>
    </source>
</evidence>
<dbReference type="HAMAP" id="MF_01928">
    <property type="entry name" value="PurK"/>
    <property type="match status" value="1"/>
</dbReference>
<dbReference type="Proteomes" id="UP000094570">
    <property type="component" value="Unassembled WGS sequence"/>
</dbReference>
<reference evidence="10" key="1">
    <citation type="submission" date="2016-04" db="EMBL/GenBank/DDBJ databases">
        <title>The genome sequence project of a novel Fervidobacterium isolate from a hot spring in Thailand.</title>
        <authorList>
            <person name="Gonzalez J.M."/>
            <person name="Cuecas A."/>
            <person name="Kanoksilapatham W."/>
        </authorList>
    </citation>
    <scope>NUCLEOTIDE SEQUENCE [LARGE SCALE GENOMIC DNA]</scope>
    <source>
        <strain evidence="10">FC2004</strain>
    </source>
</reference>
<dbReference type="Gene3D" id="3.40.50.20">
    <property type="match status" value="1"/>
</dbReference>
<dbReference type="Gene3D" id="3.30.470.20">
    <property type="entry name" value="ATP-grasp fold, B domain"/>
    <property type="match status" value="1"/>
</dbReference>